<proteinExistence type="inferred from homology"/>
<dbReference type="PANTHER" id="PTHR12828">
    <property type="entry name" value="PROTEASOME MATURATION PROTEIN UMP1"/>
    <property type="match status" value="1"/>
</dbReference>
<accession>A0A8S0VX16</accession>
<keyword evidence="4" id="KW-1185">Reference proteome</keyword>
<protein>
    <recommendedName>
        <fullName evidence="5">Proteasome maturation factor UMP1</fullName>
    </recommendedName>
</protein>
<evidence type="ECO:0008006" key="5">
    <source>
        <dbReference type="Google" id="ProtNLM"/>
    </source>
</evidence>
<dbReference type="EMBL" id="CACVBS010000028">
    <property type="protein sequence ID" value="CAA7260011.1"/>
    <property type="molecule type" value="Genomic_DNA"/>
</dbReference>
<gene>
    <name evidence="3" type="ORF">AAE3_LOCUS2044</name>
</gene>
<dbReference type="OrthoDB" id="15001at2759"/>
<dbReference type="AlphaFoldDB" id="A0A8S0VX16"/>
<dbReference type="GO" id="GO:0043248">
    <property type="term" value="P:proteasome assembly"/>
    <property type="evidence" value="ECO:0007669"/>
    <property type="project" value="InterPro"/>
</dbReference>
<evidence type="ECO:0000313" key="4">
    <source>
        <dbReference type="Proteomes" id="UP000467700"/>
    </source>
</evidence>
<dbReference type="GO" id="GO:0005737">
    <property type="term" value="C:cytoplasm"/>
    <property type="evidence" value="ECO:0007669"/>
    <property type="project" value="TreeGrafter"/>
</dbReference>
<dbReference type="Pfam" id="PF05348">
    <property type="entry name" value="UMP1"/>
    <property type="match status" value="1"/>
</dbReference>
<sequence length="225" mass="24878">MDVDLTLDLAGEIEMPPVVLDDDLDTSETPTRRGSPICLAGPGEGGWRLLPGDTKGMDIRDSMLRADDEAEALLDSQLVLHHRVISMEPSLRIVPATGSKSASIKDTTNSLGLHDTLQYGPRSLAAETKSQSGLKERLENWEATQDNLKLTLERNLYGMHAPLRRLMERKIVSNTPHTLAGPHNNLHLDILMGRDETIDPSDVFMGLETGPSFDIHKEIQKKVRT</sequence>
<reference evidence="3 4" key="1">
    <citation type="submission" date="2020-01" db="EMBL/GenBank/DDBJ databases">
        <authorList>
            <person name="Gupta K D."/>
        </authorList>
    </citation>
    <scope>NUCLEOTIDE SEQUENCE [LARGE SCALE GENOMIC DNA]</scope>
</reference>
<evidence type="ECO:0000256" key="1">
    <source>
        <dbReference type="ARBA" id="ARBA00023186"/>
    </source>
</evidence>
<dbReference type="PANTHER" id="PTHR12828:SF3">
    <property type="entry name" value="PROTEASOME MATURATION PROTEIN"/>
    <property type="match status" value="1"/>
</dbReference>
<evidence type="ECO:0000256" key="2">
    <source>
        <dbReference type="ARBA" id="ARBA00043974"/>
    </source>
</evidence>
<evidence type="ECO:0000313" key="3">
    <source>
        <dbReference type="EMBL" id="CAA7260011.1"/>
    </source>
</evidence>
<keyword evidence="1" id="KW-0143">Chaperone</keyword>
<comment type="similarity">
    <text evidence="2">Belongs to the POMP/UMP1 family.</text>
</comment>
<name>A0A8S0VX16_CYCAE</name>
<comment type="caution">
    <text evidence="3">The sequence shown here is derived from an EMBL/GenBank/DDBJ whole genome shotgun (WGS) entry which is preliminary data.</text>
</comment>
<dbReference type="GO" id="GO:0005634">
    <property type="term" value="C:nucleus"/>
    <property type="evidence" value="ECO:0007669"/>
    <property type="project" value="TreeGrafter"/>
</dbReference>
<dbReference type="Proteomes" id="UP000467700">
    <property type="component" value="Unassembled WGS sequence"/>
</dbReference>
<organism evidence="3 4">
    <name type="scientific">Cyclocybe aegerita</name>
    <name type="common">Black poplar mushroom</name>
    <name type="synonym">Agrocybe aegerita</name>
    <dbReference type="NCBI Taxonomy" id="1973307"/>
    <lineage>
        <taxon>Eukaryota</taxon>
        <taxon>Fungi</taxon>
        <taxon>Dikarya</taxon>
        <taxon>Basidiomycota</taxon>
        <taxon>Agaricomycotina</taxon>
        <taxon>Agaricomycetes</taxon>
        <taxon>Agaricomycetidae</taxon>
        <taxon>Agaricales</taxon>
        <taxon>Agaricineae</taxon>
        <taxon>Bolbitiaceae</taxon>
        <taxon>Cyclocybe</taxon>
    </lineage>
</organism>
<dbReference type="InterPro" id="IPR008012">
    <property type="entry name" value="Ump1"/>
</dbReference>